<evidence type="ECO:0000313" key="9">
    <source>
        <dbReference type="EMBL" id="RZD15213.1"/>
    </source>
</evidence>
<dbReference type="NCBIfam" id="TIGR00114">
    <property type="entry name" value="lumazine-synth"/>
    <property type="match status" value="1"/>
</dbReference>
<feature type="binding site" evidence="8">
    <location>
        <position position="130"/>
    </location>
    <ligand>
        <name>(2S)-2-hydroxy-3-oxobutyl phosphate</name>
        <dbReference type="ChEBI" id="CHEBI:58830"/>
    </ligand>
</feature>
<feature type="binding site" evidence="8">
    <location>
        <begin position="88"/>
        <end position="89"/>
    </location>
    <ligand>
        <name>(2S)-2-hydroxy-3-oxobutyl phosphate</name>
        <dbReference type="ChEBI" id="CHEBI:58830"/>
    </ligand>
</feature>
<reference evidence="9 10" key="1">
    <citation type="submission" date="2019-01" db="EMBL/GenBank/DDBJ databases">
        <title>Insights into ecological role of a new deltaproteobacterial order Candidatus Sinidesulfobacterales (Sva0485) by metagenomics and metatranscriptomics.</title>
        <authorList>
            <person name="Tan S."/>
            <person name="Liu J."/>
            <person name="Fang Y."/>
            <person name="Hedlund B.P."/>
            <person name="Lian Z.H."/>
            <person name="Huang L.Y."/>
            <person name="Li J.T."/>
            <person name="Huang L.N."/>
            <person name="Li W.J."/>
            <person name="Jiang H.C."/>
            <person name="Dong H.L."/>
            <person name="Shu W.S."/>
        </authorList>
    </citation>
    <scope>NUCLEOTIDE SEQUENCE [LARGE SCALE GENOMIC DNA]</scope>
    <source>
        <strain evidence="9">AP3</strain>
    </source>
</reference>
<evidence type="ECO:0000256" key="7">
    <source>
        <dbReference type="ARBA" id="ARBA00072606"/>
    </source>
</evidence>
<evidence type="ECO:0000256" key="3">
    <source>
        <dbReference type="ARBA" id="ARBA00012664"/>
    </source>
</evidence>
<comment type="catalytic activity">
    <reaction evidence="6 8">
        <text>(2S)-2-hydroxy-3-oxobutyl phosphate + 5-amino-6-(D-ribitylamino)uracil = 6,7-dimethyl-8-(1-D-ribityl)lumazine + phosphate + 2 H2O + H(+)</text>
        <dbReference type="Rhea" id="RHEA:26152"/>
        <dbReference type="ChEBI" id="CHEBI:15377"/>
        <dbReference type="ChEBI" id="CHEBI:15378"/>
        <dbReference type="ChEBI" id="CHEBI:15934"/>
        <dbReference type="ChEBI" id="CHEBI:43474"/>
        <dbReference type="ChEBI" id="CHEBI:58201"/>
        <dbReference type="ChEBI" id="CHEBI:58830"/>
        <dbReference type="EC" id="2.5.1.78"/>
    </reaction>
</comment>
<evidence type="ECO:0000256" key="5">
    <source>
        <dbReference type="ARBA" id="ARBA00022679"/>
    </source>
</evidence>
<comment type="caution">
    <text evidence="9">The sequence shown here is derived from an EMBL/GenBank/DDBJ whole genome shotgun (WGS) entry which is preliminary data.</text>
</comment>
<gene>
    <name evidence="8" type="primary">ribH</name>
    <name evidence="9" type="ORF">EVJ47_02795</name>
</gene>
<proteinExistence type="inferred from homology"/>
<dbReference type="GO" id="GO:0009349">
    <property type="term" value="C:riboflavin synthase complex"/>
    <property type="evidence" value="ECO:0007669"/>
    <property type="project" value="UniProtKB-UniRule"/>
</dbReference>
<organism evidence="9 10">
    <name type="scientific">Candidatus Acidulodesulfobacterium ferriphilum</name>
    <dbReference type="NCBI Taxonomy" id="2597223"/>
    <lineage>
        <taxon>Bacteria</taxon>
        <taxon>Deltaproteobacteria</taxon>
        <taxon>Candidatus Acidulodesulfobacterales</taxon>
        <taxon>Candidatus Acidulodesulfobacterium</taxon>
    </lineage>
</organism>
<feature type="active site" description="Proton donor" evidence="8">
    <location>
        <position position="91"/>
    </location>
</feature>
<dbReference type="FunFam" id="3.40.50.960:FF:000001">
    <property type="entry name" value="6,7-dimethyl-8-ribityllumazine synthase"/>
    <property type="match status" value="1"/>
</dbReference>
<dbReference type="UniPathway" id="UPA00275">
    <property type="reaction ID" value="UER00404"/>
</dbReference>
<comment type="function">
    <text evidence="8">Catalyzes the formation of 6,7-dimethyl-8-ribityllumazine by condensation of 5-amino-6-(D-ribitylamino)uracil with 3,4-dihydroxy-2-butanone 4-phosphate. This is the penultimate step in the biosynthesis of riboflavin.</text>
</comment>
<sequence>MSNFNLIEGELKAAGFKFGIVMSRFNEFVNSKLLDGALDYLKRAGANEGDITVVKVPGAFELPMAVKKLIDAKKFDAVICLGTLIRGETNHFDLLSSQVTKMLSELSVSSSIPVSYGIITAESIEQAISRAGTKMGNKGFDAAMSAVEMASLYSKIKRA</sequence>
<dbReference type="AlphaFoldDB" id="A0A519BD60"/>
<dbReference type="Pfam" id="PF00885">
    <property type="entry name" value="DMRL_synthase"/>
    <property type="match status" value="1"/>
</dbReference>
<evidence type="ECO:0000256" key="2">
    <source>
        <dbReference type="ARBA" id="ARBA00007424"/>
    </source>
</evidence>
<dbReference type="SUPFAM" id="SSF52121">
    <property type="entry name" value="Lumazine synthase"/>
    <property type="match status" value="1"/>
</dbReference>
<keyword evidence="4 8" id="KW-0686">Riboflavin biosynthesis</keyword>
<dbReference type="GO" id="GO:0009231">
    <property type="term" value="P:riboflavin biosynthetic process"/>
    <property type="evidence" value="ECO:0007669"/>
    <property type="project" value="UniProtKB-UniRule"/>
</dbReference>
<evidence type="ECO:0000256" key="4">
    <source>
        <dbReference type="ARBA" id="ARBA00022619"/>
    </source>
</evidence>
<keyword evidence="5 8" id="KW-0808">Transferase</keyword>
<feature type="binding site" evidence="8">
    <location>
        <begin position="59"/>
        <end position="61"/>
    </location>
    <ligand>
        <name>5-amino-6-(D-ribitylamino)uracil</name>
        <dbReference type="ChEBI" id="CHEBI:15934"/>
    </ligand>
</feature>
<evidence type="ECO:0000256" key="6">
    <source>
        <dbReference type="ARBA" id="ARBA00048785"/>
    </source>
</evidence>
<comment type="similarity">
    <text evidence="2 8">Belongs to the DMRL synthase family.</text>
</comment>
<dbReference type="CDD" id="cd09209">
    <property type="entry name" value="Lumazine_synthase-I"/>
    <property type="match status" value="1"/>
</dbReference>
<feature type="binding site" evidence="8">
    <location>
        <position position="25"/>
    </location>
    <ligand>
        <name>5-amino-6-(D-ribitylamino)uracil</name>
        <dbReference type="ChEBI" id="CHEBI:15934"/>
    </ligand>
</feature>
<dbReference type="Proteomes" id="UP000320813">
    <property type="component" value="Unassembled WGS sequence"/>
</dbReference>
<dbReference type="EMBL" id="SGBD01000001">
    <property type="protein sequence ID" value="RZD15213.1"/>
    <property type="molecule type" value="Genomic_DNA"/>
</dbReference>
<dbReference type="InterPro" id="IPR002180">
    <property type="entry name" value="LS/RS"/>
</dbReference>
<dbReference type="HAMAP" id="MF_00178">
    <property type="entry name" value="Lumazine_synth"/>
    <property type="match status" value="1"/>
</dbReference>
<evidence type="ECO:0000256" key="8">
    <source>
        <dbReference type="HAMAP-Rule" id="MF_00178"/>
    </source>
</evidence>
<dbReference type="InterPro" id="IPR036467">
    <property type="entry name" value="LS/RS_sf"/>
</dbReference>
<name>A0A519BD60_9DELT</name>
<feature type="binding site" evidence="8">
    <location>
        <begin position="83"/>
        <end position="85"/>
    </location>
    <ligand>
        <name>5-amino-6-(D-ribitylamino)uracil</name>
        <dbReference type="ChEBI" id="CHEBI:15934"/>
    </ligand>
</feature>
<dbReference type="PANTHER" id="PTHR21058">
    <property type="entry name" value="6,7-DIMETHYL-8-RIBITYLLUMAZINE SYNTHASE DMRL SYNTHASE LUMAZINE SYNTHASE"/>
    <property type="match status" value="1"/>
</dbReference>
<dbReference type="PANTHER" id="PTHR21058:SF0">
    <property type="entry name" value="6,7-DIMETHYL-8-RIBITYLLUMAZINE SYNTHASE"/>
    <property type="match status" value="1"/>
</dbReference>
<dbReference type="InterPro" id="IPR034964">
    <property type="entry name" value="LS"/>
</dbReference>
<dbReference type="Gene3D" id="3.40.50.960">
    <property type="entry name" value="Lumazine/riboflavin synthase"/>
    <property type="match status" value="1"/>
</dbReference>
<dbReference type="GO" id="GO:0005829">
    <property type="term" value="C:cytosol"/>
    <property type="evidence" value="ECO:0007669"/>
    <property type="project" value="TreeGrafter"/>
</dbReference>
<accession>A0A519BD60</accession>
<feature type="binding site" evidence="8">
    <location>
        <position position="116"/>
    </location>
    <ligand>
        <name>5-amino-6-(D-ribitylamino)uracil</name>
        <dbReference type="ChEBI" id="CHEBI:15934"/>
    </ligand>
</feature>
<dbReference type="GO" id="GO:0000906">
    <property type="term" value="F:6,7-dimethyl-8-ribityllumazine synthase activity"/>
    <property type="evidence" value="ECO:0007669"/>
    <property type="project" value="UniProtKB-UniRule"/>
</dbReference>
<comment type="pathway">
    <text evidence="1 8">Cofactor biosynthesis; riboflavin biosynthesis; riboflavin from 2-hydroxy-3-oxobutyl phosphate and 5-amino-6-(D-ribitylamino)uracil: step 1/2.</text>
</comment>
<evidence type="ECO:0000313" key="10">
    <source>
        <dbReference type="Proteomes" id="UP000320813"/>
    </source>
</evidence>
<protein>
    <recommendedName>
        <fullName evidence="7 8">6,7-dimethyl-8-ribityllumazine synthase</fullName>
        <shortName evidence="8">DMRL synthase</shortName>
        <shortName evidence="8">LS</shortName>
        <shortName evidence="8">Lumazine synthase</shortName>
        <ecNumber evidence="3 8">2.5.1.78</ecNumber>
    </recommendedName>
</protein>
<dbReference type="EC" id="2.5.1.78" evidence="3 8"/>
<dbReference type="NCBIfam" id="NF000812">
    <property type="entry name" value="PRK00061.1-4"/>
    <property type="match status" value="1"/>
</dbReference>
<evidence type="ECO:0000256" key="1">
    <source>
        <dbReference type="ARBA" id="ARBA00004917"/>
    </source>
</evidence>